<reference evidence="2 3" key="1">
    <citation type="submission" date="2019-09" db="EMBL/GenBank/DDBJ databases">
        <title>Hybrid Assembly of the complete Genome of the Deep-Sea Bacterium Moritella marina from long Nanopore and Illumina reads.</title>
        <authorList>
            <person name="Magin S."/>
            <person name="Georgoulis A."/>
            <person name="Papadimitriou K."/>
            <person name="Iliakis G."/>
            <person name="Vorgias C.E."/>
        </authorList>
    </citation>
    <scope>NUCLEOTIDE SEQUENCE [LARGE SCALE GENOMIC DNA]</scope>
    <source>
        <strain evidence="2 3">MP-1</strain>
    </source>
</reference>
<dbReference type="AlphaFoldDB" id="A0A5J6WJU1"/>
<organism evidence="2 3">
    <name type="scientific">Moritella marina ATCC 15381</name>
    <dbReference type="NCBI Taxonomy" id="1202962"/>
    <lineage>
        <taxon>Bacteria</taxon>
        <taxon>Pseudomonadati</taxon>
        <taxon>Pseudomonadota</taxon>
        <taxon>Gammaproteobacteria</taxon>
        <taxon>Alteromonadales</taxon>
        <taxon>Moritellaceae</taxon>
        <taxon>Moritella</taxon>
    </lineage>
</organism>
<evidence type="ECO:0000256" key="1">
    <source>
        <dbReference type="SAM" id="SignalP"/>
    </source>
</evidence>
<protein>
    <submittedName>
        <fullName evidence="2">DUF3570 domain-containing protein</fullName>
    </submittedName>
</protein>
<keyword evidence="3" id="KW-1185">Reference proteome</keyword>
<dbReference type="EMBL" id="CP044399">
    <property type="protein sequence ID" value="QFI38353.1"/>
    <property type="molecule type" value="Genomic_DNA"/>
</dbReference>
<feature type="signal peptide" evidence="1">
    <location>
        <begin position="1"/>
        <end position="32"/>
    </location>
</feature>
<proteinExistence type="predicted"/>
<feature type="chain" id="PRO_5023811372" evidence="1">
    <location>
        <begin position="33"/>
        <end position="434"/>
    </location>
</feature>
<dbReference type="Pfam" id="PF12094">
    <property type="entry name" value="DUF3570"/>
    <property type="match status" value="1"/>
</dbReference>
<name>A0A5J6WJU1_MORMI</name>
<keyword evidence="1" id="KW-0732">Signal</keyword>
<accession>A0A5J6WJU1</accession>
<evidence type="ECO:0000313" key="3">
    <source>
        <dbReference type="Proteomes" id="UP000327424"/>
    </source>
</evidence>
<evidence type="ECO:0000313" key="2">
    <source>
        <dbReference type="EMBL" id="QFI38353.1"/>
    </source>
</evidence>
<dbReference type="OrthoDB" id="5450709at2"/>
<gene>
    <name evidence="2" type="ORF">FR932_11080</name>
</gene>
<dbReference type="InterPro" id="IPR021953">
    <property type="entry name" value="DUF3570"/>
</dbReference>
<dbReference type="Proteomes" id="UP000327424">
    <property type="component" value="Chromosome"/>
</dbReference>
<dbReference type="KEGG" id="mmaa:FR932_11080"/>
<dbReference type="RefSeq" id="WP_019442669.1">
    <property type="nucleotide sequence ID" value="NZ_ALOE01000034.1"/>
</dbReference>
<sequence length="434" mass="48499">MQLKCKRQSKSFANISVALAAATCALVAPAVAELSTPELSSPEASEFDSWDVDLGLLIYAESDDQVQAYEGALSITKQIDDERSVNVKGVIDVLTGASPNGAVAQNRAQTFTRPSGNGAYTTAAGETPLDDTFKDTRVALSTQYQQQINRLWLYSGGANVSKEYDYLALSINSALARDFNNRNSTASFGVAYAYDTIEPEGGIPNPGVSVDDIDNRLEDSETKQTLDLLLGLTQVINRQTLMQFNYSISDVSGYQTDPFKILSVVDSDGWVNDYVYENRPDQRIKQSLFWRSKYNLQPSGQVLDVNYRYFWDDWGMASHTIDSKWRMPLANSHFIEPHIRYYNQQAVDFYQVYLDEGQPIPEYMTADYRLGELQTYTVGLKYGLPIAGNEFSVRLEYYLTEVSGDESLAKGAGMSGVDLYPDKSAVMLQSFYRF</sequence>